<comment type="caution">
    <text evidence="2">The sequence shown here is derived from an EMBL/GenBank/DDBJ whole genome shotgun (WGS) entry which is preliminary data.</text>
</comment>
<dbReference type="NCBIfam" id="TIGR01764">
    <property type="entry name" value="excise"/>
    <property type="match status" value="1"/>
</dbReference>
<feature type="domain" description="Helix-turn-helix" evidence="1">
    <location>
        <begin position="4"/>
        <end position="51"/>
    </location>
</feature>
<dbReference type="SUPFAM" id="SSF46955">
    <property type="entry name" value="Putative DNA-binding domain"/>
    <property type="match status" value="1"/>
</dbReference>
<dbReference type="Proteomes" id="UP000283666">
    <property type="component" value="Unassembled WGS sequence"/>
</dbReference>
<dbReference type="GO" id="GO:0003677">
    <property type="term" value="F:DNA binding"/>
    <property type="evidence" value="ECO:0007669"/>
    <property type="project" value="UniProtKB-KW"/>
</dbReference>
<dbReference type="EMBL" id="NWZY01000007">
    <property type="protein sequence ID" value="RQK79879.1"/>
    <property type="molecule type" value="Genomic_DNA"/>
</dbReference>
<dbReference type="AlphaFoldDB" id="A0A425B492"/>
<dbReference type="InterPro" id="IPR009061">
    <property type="entry name" value="DNA-bd_dom_put_sf"/>
</dbReference>
<organism evidence="2 3">
    <name type="scientific">Neisseria meningitidis</name>
    <dbReference type="NCBI Taxonomy" id="487"/>
    <lineage>
        <taxon>Bacteria</taxon>
        <taxon>Pseudomonadati</taxon>
        <taxon>Pseudomonadota</taxon>
        <taxon>Betaproteobacteria</taxon>
        <taxon>Neisseriales</taxon>
        <taxon>Neisseriaceae</taxon>
        <taxon>Neisseria</taxon>
    </lineage>
</organism>
<protein>
    <submittedName>
        <fullName evidence="2">DNA-binding protein</fullName>
    </submittedName>
</protein>
<proteinExistence type="predicted"/>
<gene>
    <name evidence="2" type="ORF">COH52_03785</name>
</gene>
<dbReference type="InterPro" id="IPR041657">
    <property type="entry name" value="HTH_17"/>
</dbReference>
<dbReference type="RefSeq" id="WP_079889428.1">
    <property type="nucleotide sequence ID" value="NZ_CP015886.1"/>
</dbReference>
<reference evidence="2 3" key="1">
    <citation type="submission" date="2017-09" db="EMBL/GenBank/DDBJ databases">
        <title>Phenotypic and genotypic characterization of Colombian isolates of Neisseria meningitidis recovered from invasive disease.</title>
        <authorList>
            <person name="Duarte C."/>
            <person name="Gabastou J.M."/>
            <person name="Moreno J."/>
        </authorList>
    </citation>
    <scope>NUCLEOTIDE SEQUENCE [LARGE SCALE GENOMIC DNA]</scope>
    <source>
        <strain evidence="2 3">INS-Nm1012</strain>
    </source>
</reference>
<evidence type="ECO:0000313" key="2">
    <source>
        <dbReference type="EMBL" id="RQK79879.1"/>
    </source>
</evidence>
<name>A0A425B492_NEIME</name>
<keyword evidence="2" id="KW-0238">DNA-binding</keyword>
<evidence type="ECO:0000259" key="1">
    <source>
        <dbReference type="Pfam" id="PF12728"/>
    </source>
</evidence>
<evidence type="ECO:0000313" key="3">
    <source>
        <dbReference type="Proteomes" id="UP000283666"/>
    </source>
</evidence>
<accession>A0A425B492</accession>
<dbReference type="Pfam" id="PF12728">
    <property type="entry name" value="HTH_17"/>
    <property type="match status" value="1"/>
</dbReference>
<sequence>MKTYTVNEAAEYCRCHPETLREYIRAGKLAAGKVGRAYCIRQTKLDEFLAQLENDAVQASLIKRSGQKCQKIQMDCTNVTTYGTWTSERRAASELDALLAHKTNKKPKNYAPS</sequence>
<dbReference type="InterPro" id="IPR010093">
    <property type="entry name" value="SinI_DNA-bd"/>
</dbReference>